<gene>
    <name evidence="3" type="ORF">NLJ89_g7354</name>
</gene>
<evidence type="ECO:0000313" key="4">
    <source>
        <dbReference type="Proteomes" id="UP001148786"/>
    </source>
</evidence>
<dbReference type="Pfam" id="PF08457">
    <property type="entry name" value="Sfi1"/>
    <property type="match status" value="1"/>
</dbReference>
<feature type="domain" description="Sfi1 spindle body" evidence="2">
    <location>
        <begin position="441"/>
        <end position="663"/>
    </location>
</feature>
<dbReference type="InterPro" id="IPR013665">
    <property type="entry name" value="Sfi1_dom"/>
</dbReference>
<keyword evidence="4" id="KW-1185">Reference proteome</keyword>
<name>A0A9W8MVI8_9AGAR</name>
<feature type="compositionally biased region" description="Low complexity" evidence="1">
    <location>
        <begin position="924"/>
        <end position="933"/>
    </location>
</feature>
<dbReference type="AlphaFoldDB" id="A0A9W8MVI8"/>
<organism evidence="3 4">
    <name type="scientific">Agrocybe chaxingu</name>
    <dbReference type="NCBI Taxonomy" id="84603"/>
    <lineage>
        <taxon>Eukaryota</taxon>
        <taxon>Fungi</taxon>
        <taxon>Dikarya</taxon>
        <taxon>Basidiomycota</taxon>
        <taxon>Agaricomycotina</taxon>
        <taxon>Agaricomycetes</taxon>
        <taxon>Agaricomycetidae</taxon>
        <taxon>Agaricales</taxon>
        <taxon>Agaricineae</taxon>
        <taxon>Strophariaceae</taxon>
        <taxon>Agrocybe</taxon>
    </lineage>
</organism>
<feature type="compositionally biased region" description="Polar residues" evidence="1">
    <location>
        <begin position="1016"/>
        <end position="1028"/>
    </location>
</feature>
<dbReference type="Proteomes" id="UP001148786">
    <property type="component" value="Unassembled WGS sequence"/>
</dbReference>
<feature type="compositionally biased region" description="Low complexity" evidence="1">
    <location>
        <begin position="1"/>
        <end position="19"/>
    </location>
</feature>
<dbReference type="EMBL" id="JANKHO010000869">
    <property type="protein sequence ID" value="KAJ3505555.1"/>
    <property type="molecule type" value="Genomic_DNA"/>
</dbReference>
<feature type="compositionally biased region" description="Basic and acidic residues" evidence="1">
    <location>
        <begin position="976"/>
        <end position="988"/>
    </location>
</feature>
<dbReference type="OrthoDB" id="1933281at2759"/>
<accession>A0A9W8MVI8</accession>
<dbReference type="PANTHER" id="PTHR22028:SF9">
    <property type="entry name" value="SFI1 SPINDLE BODY DOMAIN-CONTAINING PROTEIN"/>
    <property type="match status" value="1"/>
</dbReference>
<evidence type="ECO:0000313" key="3">
    <source>
        <dbReference type="EMBL" id="KAJ3505555.1"/>
    </source>
</evidence>
<proteinExistence type="predicted"/>
<feature type="region of interest" description="Disordered" evidence="1">
    <location>
        <begin position="178"/>
        <end position="232"/>
    </location>
</feature>
<dbReference type="GO" id="GO:0019902">
    <property type="term" value="F:phosphatase binding"/>
    <property type="evidence" value="ECO:0007669"/>
    <property type="project" value="TreeGrafter"/>
</dbReference>
<protein>
    <recommendedName>
        <fullName evidence="2">Sfi1 spindle body domain-containing protein</fullName>
    </recommendedName>
</protein>
<sequence length="1052" mass="124269">MQRFQAQSASQLHHSSSVSDTSEFPPKDTTGAIAPELQHLSSSDIAILDAVIHRAGYSATTFFTVFKAYSDVLKERGLDPQEVVYYGKLLKLGTMKGRNWGEKWDLVKASWERIYEQPSVRPAARQAHAPLRKPYTPRDLEKTFSLVAQSTPFEKADFIKQTSTKSVFKDDFISSTPVQRAKARTRGTPTVGSEEDGEISSPVPPSYKSTAHEHNTPVAPLLQKPENRSHNSRPELMLKRRKIVAPPKEKKKAADLDAAWKNIKMEEDEKCADDYRETVLIAKCFEIWKQGYFWIKITHQQIQEARDSLLLRVFMQRWRTRLSSQRHLEGQHIAQFTRRHLKRVFRTWQVKLGRKRQTAWRNEMRHKMKVVKNKSDLRVKKDVWMKWQQQLLARRAHEHYELGLLSRSLSRWRQRLVRIDHLDNVAEEFSRKTALKTVVRCWHYWRDSTVLKHQGAIVSQRVDCRIMAEAFDFWRNRMAYIEVAETFRHKMTQKRALSAWKRSISGLKALDNRAEKYVGRQDESLLRAVFRIWRARMRGKRLEQFKTVRLVKYAWQKWRYRVGKEEAQLEVSKTFLNRINSRVVASAFMRWREVQTTHRNALAYAVKYDETHLQARALLLWRIRLGDNIQSAKVARWAHRYFATRKAWQLWIQAAEEKRRQRRLLEFNKSKLRTLFNVWRHRTTKERQMKQCEEIVQELINHRVIRTMLTKWTNRVIEIKLRELDVATQYDLTLQRAAWVKWRTCRQLHVEEVSLLENYLLVKKEDLLRRTFYRWIASRRLAEHRRVTHQRKEAHLRQVAIVTAWDKWRERFKEERLRPLASQLFEYEVILANRRNLMLRAFSAWVRKSDSLPAVRFHSKHLKAEFFKLWRNAMPNVMRVKKARETDRINTLARYFEKWVQTYKTKTTLKAVARAKYLRLPTTATRPPALRPAYSATTSNLFPRRRPATPNDESNADETASVASSKTPFVSRRRVERATLARSEKSPTRSECAPSVGRQSSPVRSIVSMPDRRSKTPTSFNPPGSIANSAAEGESLWTAIRKAGQTRRPRNL</sequence>
<evidence type="ECO:0000259" key="2">
    <source>
        <dbReference type="Pfam" id="PF08457"/>
    </source>
</evidence>
<comment type="caution">
    <text evidence="3">The sequence shown here is derived from an EMBL/GenBank/DDBJ whole genome shotgun (WGS) entry which is preliminary data.</text>
</comment>
<feature type="region of interest" description="Disordered" evidence="1">
    <location>
        <begin position="924"/>
        <end position="1034"/>
    </location>
</feature>
<reference evidence="3" key="1">
    <citation type="submission" date="2022-07" db="EMBL/GenBank/DDBJ databases">
        <title>Genome Sequence of Agrocybe chaxingu.</title>
        <authorList>
            <person name="Buettner E."/>
        </authorList>
    </citation>
    <scope>NUCLEOTIDE SEQUENCE</scope>
    <source>
        <strain evidence="3">MP-N11</strain>
    </source>
</reference>
<feature type="region of interest" description="Disordered" evidence="1">
    <location>
        <begin position="1"/>
        <end position="31"/>
    </location>
</feature>
<feature type="compositionally biased region" description="Polar residues" evidence="1">
    <location>
        <begin position="951"/>
        <end position="968"/>
    </location>
</feature>
<evidence type="ECO:0000256" key="1">
    <source>
        <dbReference type="SAM" id="MobiDB-lite"/>
    </source>
</evidence>
<dbReference type="InterPro" id="IPR052270">
    <property type="entry name" value="CACF_protein"/>
</dbReference>
<dbReference type="PANTHER" id="PTHR22028">
    <property type="entry name" value="SFI1 SPINDLE BODY DOMAIN-CONTAINING PROTEIN-RELATED"/>
    <property type="match status" value="1"/>
</dbReference>